<dbReference type="Proteomes" id="UP000291259">
    <property type="component" value="Chromosome"/>
</dbReference>
<proteinExistence type="predicted"/>
<keyword evidence="1" id="KW-1133">Transmembrane helix</keyword>
<evidence type="ECO:0000313" key="2">
    <source>
        <dbReference type="EMBL" id="QAY73390.1"/>
    </source>
</evidence>
<evidence type="ECO:0000256" key="1">
    <source>
        <dbReference type="SAM" id="Phobius"/>
    </source>
</evidence>
<protein>
    <recommendedName>
        <fullName evidence="4">DUF2178 domain-containing protein</fullName>
    </recommendedName>
</protein>
<dbReference type="AlphaFoldDB" id="A0A4P6FAY1"/>
<dbReference type="KEGG" id="agf:ET445_08580"/>
<feature type="transmembrane region" description="Helical" evidence="1">
    <location>
        <begin position="107"/>
        <end position="127"/>
    </location>
</feature>
<organism evidence="2 3">
    <name type="scientific">Agromyces protaetiae</name>
    <dbReference type="NCBI Taxonomy" id="2509455"/>
    <lineage>
        <taxon>Bacteria</taxon>
        <taxon>Bacillati</taxon>
        <taxon>Actinomycetota</taxon>
        <taxon>Actinomycetes</taxon>
        <taxon>Micrococcales</taxon>
        <taxon>Microbacteriaceae</taxon>
        <taxon>Agromyces</taxon>
    </lineage>
</organism>
<sequence length="163" mass="17898">MSREPDLPDDALGADRAGSTVSYEEKGTWSFLAVAIAGYAVYLSLVLPAALTTPVAEIEWVWPMVWTIVGAIGAGIVARILVEMFWPSDGYAADERDKEIDRTGERVGNSFIVIGALAALVLCWFRVDWFWIANAIYVCFVLAALLSSATKLVAYRRGGFQTW</sequence>
<feature type="transmembrane region" description="Helical" evidence="1">
    <location>
        <begin position="29"/>
        <end position="51"/>
    </location>
</feature>
<feature type="transmembrane region" description="Helical" evidence="1">
    <location>
        <begin position="133"/>
        <end position="154"/>
    </location>
</feature>
<evidence type="ECO:0008006" key="4">
    <source>
        <dbReference type="Google" id="ProtNLM"/>
    </source>
</evidence>
<keyword evidence="1" id="KW-0812">Transmembrane</keyword>
<reference evidence="2 3" key="1">
    <citation type="submission" date="2019-01" db="EMBL/GenBank/DDBJ databases">
        <title>Genome sequencing of strain FW100M-8.</title>
        <authorList>
            <person name="Heo J."/>
            <person name="Kim S.-J."/>
            <person name="Kim J.-S."/>
            <person name="Hong S.-B."/>
            <person name="Kwon S.-W."/>
        </authorList>
    </citation>
    <scope>NUCLEOTIDE SEQUENCE [LARGE SCALE GENOMIC DNA]</scope>
    <source>
        <strain evidence="2 3">FW100M-8</strain>
    </source>
</reference>
<feature type="transmembrane region" description="Helical" evidence="1">
    <location>
        <begin position="63"/>
        <end position="86"/>
    </location>
</feature>
<keyword evidence="1" id="KW-0472">Membrane</keyword>
<keyword evidence="3" id="KW-1185">Reference proteome</keyword>
<gene>
    <name evidence="2" type="ORF">ET445_08580</name>
</gene>
<name>A0A4P6FAY1_9MICO</name>
<dbReference type="OrthoDB" id="4559359at2"/>
<accession>A0A4P6FAY1</accession>
<dbReference type="RefSeq" id="WP_129190591.1">
    <property type="nucleotide sequence ID" value="NZ_CP035491.1"/>
</dbReference>
<evidence type="ECO:0000313" key="3">
    <source>
        <dbReference type="Proteomes" id="UP000291259"/>
    </source>
</evidence>
<dbReference type="EMBL" id="CP035491">
    <property type="protein sequence ID" value="QAY73390.1"/>
    <property type="molecule type" value="Genomic_DNA"/>
</dbReference>